<dbReference type="Gene3D" id="2.60.120.620">
    <property type="entry name" value="q2cbj1_9rhob like domain"/>
    <property type="match status" value="1"/>
</dbReference>
<proteinExistence type="predicted"/>
<dbReference type="InterPro" id="IPR008775">
    <property type="entry name" value="Phytyl_CoA_dOase-like"/>
</dbReference>
<dbReference type="EMBL" id="UINC01001261">
    <property type="protein sequence ID" value="SUZ75954.1"/>
    <property type="molecule type" value="Genomic_DNA"/>
</dbReference>
<evidence type="ECO:0008006" key="2">
    <source>
        <dbReference type="Google" id="ProtNLM"/>
    </source>
</evidence>
<sequence length="337" mass="38938">MTLAENPPLTEMQVREWVEKGFVLVDGLLPLSLIQRLAKSARRRFPAPTSDEAQHLNDFGAGMTFPDEDPAFNELTLHPRLAEAVAQLLTVAIHELRLTQSDLWPKYGRPEGDRGDYDNQDQRIHVDYPNHTMTHPAPWDEPEAVEVIVYLCDQQEVGGPTAVVPREGRDDGAYRWPITDTPGIDDIPWINDRVRAEAWFRKHRPRIADFRSHLYRREIYTDYTTGSVLLYRHDTWHRGTPLQFGSMRLAHNLTFRKMDAEWISTLHPGWAWAMYQRDQRMERIVANSNTDQRALLGFPAPGDPYWTKEKIDAVEARYGSFGFDASPYRDALAWTGR</sequence>
<reference evidence="1" key="1">
    <citation type="submission" date="2018-05" db="EMBL/GenBank/DDBJ databases">
        <authorList>
            <person name="Lanie J.A."/>
            <person name="Ng W.-L."/>
            <person name="Kazmierczak K.M."/>
            <person name="Andrzejewski T.M."/>
            <person name="Davidsen T.M."/>
            <person name="Wayne K.J."/>
            <person name="Tettelin H."/>
            <person name="Glass J.I."/>
            <person name="Rusch D."/>
            <person name="Podicherti R."/>
            <person name="Tsui H.-C.T."/>
            <person name="Winkler M.E."/>
        </authorList>
    </citation>
    <scope>NUCLEOTIDE SEQUENCE</scope>
</reference>
<dbReference type="AlphaFoldDB" id="A0A381QAR9"/>
<protein>
    <recommendedName>
        <fullName evidence="2">Phytanoyl-CoA dioxygenase</fullName>
    </recommendedName>
</protein>
<dbReference type="Pfam" id="PF05721">
    <property type="entry name" value="PhyH"/>
    <property type="match status" value="1"/>
</dbReference>
<name>A0A381QAR9_9ZZZZ</name>
<dbReference type="SUPFAM" id="SSF51197">
    <property type="entry name" value="Clavaminate synthase-like"/>
    <property type="match status" value="1"/>
</dbReference>
<organism evidence="1">
    <name type="scientific">marine metagenome</name>
    <dbReference type="NCBI Taxonomy" id="408172"/>
    <lineage>
        <taxon>unclassified sequences</taxon>
        <taxon>metagenomes</taxon>
        <taxon>ecological metagenomes</taxon>
    </lineage>
</organism>
<accession>A0A381QAR9</accession>
<evidence type="ECO:0000313" key="1">
    <source>
        <dbReference type="EMBL" id="SUZ75954.1"/>
    </source>
</evidence>
<gene>
    <name evidence="1" type="ORF">METZ01_LOCUS28808</name>
</gene>